<dbReference type="InParanoid" id="A0A067MLG3"/>
<dbReference type="PANTHER" id="PTHR13586:SF0">
    <property type="entry name" value="TRAILER HITCH, ISOFORM H"/>
    <property type="match status" value="1"/>
</dbReference>
<evidence type="ECO:0000256" key="2">
    <source>
        <dbReference type="PROSITE-ProRule" id="PRU00869"/>
    </source>
</evidence>
<dbReference type="InterPro" id="IPR025609">
    <property type="entry name" value="Lsm14-like_N"/>
</dbReference>
<proteinExistence type="predicted"/>
<protein>
    <recommendedName>
        <fullName evidence="9">DFDF domain-containing protein</fullName>
    </recommendedName>
</protein>
<dbReference type="InterPro" id="IPR010920">
    <property type="entry name" value="LSM_dom_sf"/>
</dbReference>
<feature type="region of interest" description="Disordered" evidence="3">
    <location>
        <begin position="246"/>
        <end position="369"/>
    </location>
</feature>
<feature type="region of interest" description="Disordered" evidence="3">
    <location>
        <begin position="186"/>
        <end position="219"/>
    </location>
</feature>
<name>A0A067MLG3_BOTB1</name>
<evidence type="ECO:0000256" key="3">
    <source>
        <dbReference type="SAM" id="MobiDB-lite"/>
    </source>
</evidence>
<evidence type="ECO:0000256" key="1">
    <source>
        <dbReference type="PROSITE-ProRule" id="PRU00846"/>
    </source>
</evidence>
<dbReference type="GO" id="GO:0034063">
    <property type="term" value="P:stress granule assembly"/>
    <property type="evidence" value="ECO:0007669"/>
    <property type="project" value="TreeGrafter"/>
</dbReference>
<accession>A0A067MLG3</accession>
<evidence type="ECO:0000313" key="7">
    <source>
        <dbReference type="EMBL" id="KDQ16359.1"/>
    </source>
</evidence>
<dbReference type="AlphaFoldDB" id="A0A067MLG3"/>
<feature type="region of interest" description="Disordered" evidence="3">
    <location>
        <begin position="37"/>
        <end position="170"/>
    </location>
</feature>
<feature type="compositionally biased region" description="Gly residues" evidence="3">
    <location>
        <begin position="206"/>
        <end position="216"/>
    </location>
</feature>
<dbReference type="HOGENOM" id="CLU_047850_0_0_1"/>
<dbReference type="PROSITE" id="PS51512">
    <property type="entry name" value="DFDF"/>
    <property type="match status" value="1"/>
</dbReference>
<dbReference type="Proteomes" id="UP000027195">
    <property type="component" value="Unassembled WGS sequence"/>
</dbReference>
<feature type="compositionally biased region" description="Pro residues" evidence="3">
    <location>
        <begin position="89"/>
        <end position="101"/>
    </location>
</feature>
<evidence type="ECO:0000313" key="8">
    <source>
        <dbReference type="Proteomes" id="UP000027195"/>
    </source>
</evidence>
<feature type="compositionally biased region" description="Polar residues" evidence="3">
    <location>
        <begin position="254"/>
        <end position="265"/>
    </location>
</feature>
<feature type="compositionally biased region" description="Basic and acidic residues" evidence="3">
    <location>
        <begin position="276"/>
        <end position="294"/>
    </location>
</feature>
<dbReference type="PROSITE" id="PS51536">
    <property type="entry name" value="TFG"/>
    <property type="match status" value="1"/>
</dbReference>
<feature type="compositionally biased region" description="Low complexity" evidence="3">
    <location>
        <begin position="111"/>
        <end position="148"/>
    </location>
</feature>
<dbReference type="SUPFAM" id="SSF50182">
    <property type="entry name" value="Sm-like ribonucleoproteins"/>
    <property type="match status" value="1"/>
</dbReference>
<dbReference type="STRING" id="930990.A0A067MLG3"/>
<dbReference type="Pfam" id="PF09532">
    <property type="entry name" value="FDF"/>
    <property type="match status" value="1"/>
</dbReference>
<dbReference type="SMART" id="SM01199">
    <property type="entry name" value="FDF"/>
    <property type="match status" value="1"/>
</dbReference>
<dbReference type="EMBL" id="KL198028">
    <property type="protein sequence ID" value="KDQ16359.1"/>
    <property type="molecule type" value="Genomic_DNA"/>
</dbReference>
<dbReference type="GO" id="GO:0003729">
    <property type="term" value="F:mRNA binding"/>
    <property type="evidence" value="ECO:0007669"/>
    <property type="project" value="TreeGrafter"/>
</dbReference>
<feature type="domain" description="TFG box profile" evidence="6">
    <location>
        <begin position="305"/>
        <end position="325"/>
    </location>
</feature>
<dbReference type="PANTHER" id="PTHR13586">
    <property type="entry name" value="SCD6 PROTEIN-RELATED"/>
    <property type="match status" value="1"/>
</dbReference>
<dbReference type="FunCoup" id="A0A067MLG3">
    <property type="interactions" value="226"/>
</dbReference>
<organism evidence="7 8">
    <name type="scientific">Botryobasidium botryosum (strain FD-172 SS1)</name>
    <dbReference type="NCBI Taxonomy" id="930990"/>
    <lineage>
        <taxon>Eukaryota</taxon>
        <taxon>Fungi</taxon>
        <taxon>Dikarya</taxon>
        <taxon>Basidiomycota</taxon>
        <taxon>Agaricomycotina</taxon>
        <taxon>Agaricomycetes</taxon>
        <taxon>Cantharellales</taxon>
        <taxon>Botryobasidiaceae</taxon>
        <taxon>Botryobasidium</taxon>
    </lineage>
</organism>
<feature type="compositionally biased region" description="Low complexity" evidence="3">
    <location>
        <begin position="358"/>
        <end position="369"/>
    </location>
</feature>
<feature type="domain" description="FFD box profile" evidence="5">
    <location>
        <begin position="276"/>
        <end position="292"/>
    </location>
</feature>
<feature type="short sequence motif" description="FFD box" evidence="1">
    <location>
        <begin position="276"/>
        <end position="292"/>
    </location>
</feature>
<keyword evidence="8" id="KW-1185">Reference proteome</keyword>
<dbReference type="PROSITE" id="PS51513">
    <property type="entry name" value="FFD"/>
    <property type="match status" value="1"/>
</dbReference>
<feature type="short sequence motif" description="TFG box" evidence="2">
    <location>
        <begin position="305"/>
        <end position="325"/>
    </location>
</feature>
<dbReference type="Pfam" id="PF12701">
    <property type="entry name" value="LSM14"/>
    <property type="match status" value="1"/>
</dbReference>
<sequence length="369" mass="37847">MGTENRRPANEYIPPNETPYEFIIFRATEVKDLAVDQPPPQQAVTAQRSVHDDPAVIGASSLPAQGYNNYGGMPPQPVNPYQTPQPVAAAPPPAVQEPAPVPATNGKQRASENSSTAASPAAPVAANNATATPAAPVPTTAAGTSARANRPRDNRRADSSPVRSASASLEKVERAIGDLRLSNANAAAGAHGGRHNRRGNNSNPRSGGGGGAGARTGGAAVVPNVDFDFARSNAKFDKAAAAAALGGNGAAGNTDSASGASSPEQPKSPAAPEKTQFYDRTRSFFDDISSDSKAKTQGGPGQGPGGRNRREEERSKNLSTFGEAGGNSVYWPGAARDGGSGWRGGRRRKWNGGGGGRQQQQQSQAAAQQ</sequence>
<dbReference type="GO" id="GO:0000932">
    <property type="term" value="C:P-body"/>
    <property type="evidence" value="ECO:0007669"/>
    <property type="project" value="TreeGrafter"/>
</dbReference>
<dbReference type="OrthoDB" id="21539at2759"/>
<dbReference type="InterPro" id="IPR025768">
    <property type="entry name" value="TFG_box"/>
</dbReference>
<dbReference type="GO" id="GO:0033962">
    <property type="term" value="P:P-body assembly"/>
    <property type="evidence" value="ECO:0007669"/>
    <property type="project" value="TreeGrafter"/>
</dbReference>
<gene>
    <name evidence="7" type="ORF">BOTBODRAFT_31046</name>
</gene>
<evidence type="ECO:0000259" key="5">
    <source>
        <dbReference type="PROSITE" id="PS51513"/>
    </source>
</evidence>
<dbReference type="InterPro" id="IPR025761">
    <property type="entry name" value="FFD_box"/>
</dbReference>
<dbReference type="Gene3D" id="2.30.30.100">
    <property type="match status" value="1"/>
</dbReference>
<reference evidence="8" key="1">
    <citation type="journal article" date="2014" name="Proc. Natl. Acad. Sci. U.S.A.">
        <title>Extensive sampling of basidiomycete genomes demonstrates inadequacy of the white-rot/brown-rot paradigm for wood decay fungi.</title>
        <authorList>
            <person name="Riley R."/>
            <person name="Salamov A.A."/>
            <person name="Brown D.W."/>
            <person name="Nagy L.G."/>
            <person name="Floudas D."/>
            <person name="Held B.W."/>
            <person name="Levasseur A."/>
            <person name="Lombard V."/>
            <person name="Morin E."/>
            <person name="Otillar R."/>
            <person name="Lindquist E.A."/>
            <person name="Sun H."/>
            <person name="LaButti K.M."/>
            <person name="Schmutz J."/>
            <person name="Jabbour D."/>
            <person name="Luo H."/>
            <person name="Baker S.E."/>
            <person name="Pisabarro A.G."/>
            <person name="Walton J.D."/>
            <person name="Blanchette R.A."/>
            <person name="Henrissat B."/>
            <person name="Martin F."/>
            <person name="Cullen D."/>
            <person name="Hibbett D.S."/>
            <person name="Grigoriev I.V."/>
        </authorList>
    </citation>
    <scope>NUCLEOTIDE SEQUENCE [LARGE SCALE GENOMIC DNA]</scope>
    <source>
        <strain evidence="8">FD-172 SS1</strain>
    </source>
</reference>
<dbReference type="InterPro" id="IPR025762">
    <property type="entry name" value="DFDF"/>
</dbReference>
<dbReference type="InterPro" id="IPR019050">
    <property type="entry name" value="FDF_dom"/>
</dbReference>
<evidence type="ECO:0000259" key="4">
    <source>
        <dbReference type="PROSITE" id="PS51512"/>
    </source>
</evidence>
<evidence type="ECO:0000259" key="6">
    <source>
        <dbReference type="PROSITE" id="PS51536"/>
    </source>
</evidence>
<feature type="domain" description="DFDF" evidence="4">
    <location>
        <begin position="215"/>
        <end position="251"/>
    </location>
</feature>
<evidence type="ECO:0008006" key="9">
    <source>
        <dbReference type="Google" id="ProtNLM"/>
    </source>
</evidence>